<dbReference type="PROSITE" id="PS50802">
    <property type="entry name" value="OTU"/>
    <property type="match status" value="1"/>
</dbReference>
<dbReference type="AlphaFoldDB" id="A0A1X2GAV1"/>
<dbReference type="PANTHER" id="PTHR12419:SF10">
    <property type="entry name" value="DEUBIQUITINASE OTUD6B"/>
    <property type="match status" value="1"/>
</dbReference>
<dbReference type="EMBL" id="MCGT01000029">
    <property type="protein sequence ID" value="ORX48581.1"/>
    <property type="molecule type" value="Genomic_DNA"/>
</dbReference>
<feature type="domain" description="OTU" evidence="3">
    <location>
        <begin position="193"/>
        <end position="332"/>
    </location>
</feature>
<dbReference type="SUPFAM" id="SSF54001">
    <property type="entry name" value="Cysteine proteinases"/>
    <property type="match status" value="1"/>
</dbReference>
<accession>A0A1X2GAV1</accession>
<dbReference type="InterPro" id="IPR038765">
    <property type="entry name" value="Papain-like_cys_pep_sf"/>
</dbReference>
<sequence length="333" mass="38008">MTDILADQQLEQAAADTVPTPTPMPPCGASDKETLDHILARHRDEERELNNKIIALRKTIPKNNKAKKRDINNKISDMEYDLRQRQEDDIRRFHVKQSGGDPDLHSNADSDDGISMDVLNRLTIEEEPVAPSSSPANPDHRKKKLNKAKLKKEKRAQEMERLREQAALDAENIVDMGQIESDCIKELLIPMKLKLQEITADGHCLYNAVAAQLLQRYQEQTTHDALRKETADYMRKHPDDFLPYLYKDSGDMYTPDDFEIYCRDIETTARWGGQVEIAAMSRVKKVPIHVVQMGAPVLKINDDEFPGKTPLVLSYHKHLYSLGAHYNSLLDSK</sequence>
<feature type="compositionally biased region" description="Low complexity" evidence="2">
    <location>
        <begin position="1"/>
        <end position="16"/>
    </location>
</feature>
<keyword evidence="5" id="KW-1185">Reference proteome</keyword>
<dbReference type="STRING" id="101127.A0A1X2GAV1"/>
<feature type="region of interest" description="Disordered" evidence="2">
    <location>
        <begin position="1"/>
        <end position="31"/>
    </location>
</feature>
<reference evidence="4 5" key="1">
    <citation type="submission" date="2016-07" db="EMBL/GenBank/DDBJ databases">
        <title>Pervasive Adenine N6-methylation of Active Genes in Fungi.</title>
        <authorList>
            <consortium name="DOE Joint Genome Institute"/>
            <person name="Mondo S.J."/>
            <person name="Dannebaum R.O."/>
            <person name="Kuo R.C."/>
            <person name="Labutti K."/>
            <person name="Haridas S."/>
            <person name="Kuo A."/>
            <person name="Salamov A."/>
            <person name="Ahrendt S.R."/>
            <person name="Lipzen A."/>
            <person name="Sullivan W."/>
            <person name="Andreopoulos W.B."/>
            <person name="Clum A."/>
            <person name="Lindquist E."/>
            <person name="Daum C."/>
            <person name="Ramamoorthy G.K."/>
            <person name="Gryganskyi A."/>
            <person name="Culley D."/>
            <person name="Magnuson J.K."/>
            <person name="James T.Y."/>
            <person name="O'Malley M.A."/>
            <person name="Stajich J.E."/>
            <person name="Spatafora J.W."/>
            <person name="Visel A."/>
            <person name="Grigoriev I.V."/>
        </authorList>
    </citation>
    <scope>NUCLEOTIDE SEQUENCE [LARGE SCALE GENOMIC DNA]</scope>
    <source>
        <strain evidence="4 5">NRRL 3301</strain>
    </source>
</reference>
<dbReference type="Proteomes" id="UP000242146">
    <property type="component" value="Unassembled WGS sequence"/>
</dbReference>
<dbReference type="OrthoDB" id="415023at2759"/>
<proteinExistence type="predicted"/>
<dbReference type="CDD" id="cd22748">
    <property type="entry name" value="OTU_OTUD6-like"/>
    <property type="match status" value="1"/>
</dbReference>
<dbReference type="GO" id="GO:0016579">
    <property type="term" value="P:protein deubiquitination"/>
    <property type="evidence" value="ECO:0007669"/>
    <property type="project" value="TreeGrafter"/>
</dbReference>
<feature type="compositionally biased region" description="Basic residues" evidence="2">
    <location>
        <begin position="140"/>
        <end position="154"/>
    </location>
</feature>
<feature type="region of interest" description="Disordered" evidence="2">
    <location>
        <begin position="127"/>
        <end position="155"/>
    </location>
</feature>
<comment type="caution">
    <text evidence="4">The sequence shown here is derived from an EMBL/GenBank/DDBJ whole genome shotgun (WGS) entry which is preliminary data.</text>
</comment>
<gene>
    <name evidence="4" type="ORF">DM01DRAFT_1338639</name>
</gene>
<dbReference type="GO" id="GO:0004843">
    <property type="term" value="F:cysteine-type deubiquitinase activity"/>
    <property type="evidence" value="ECO:0007669"/>
    <property type="project" value="TreeGrafter"/>
</dbReference>
<evidence type="ECO:0000313" key="5">
    <source>
        <dbReference type="Proteomes" id="UP000242146"/>
    </source>
</evidence>
<evidence type="ECO:0000259" key="3">
    <source>
        <dbReference type="PROSITE" id="PS50802"/>
    </source>
</evidence>
<evidence type="ECO:0000256" key="1">
    <source>
        <dbReference type="SAM" id="Coils"/>
    </source>
</evidence>
<protein>
    <submittedName>
        <fullName evidence="4">OTU-domain-containing protein</fullName>
    </submittedName>
</protein>
<dbReference type="Gene3D" id="3.90.70.80">
    <property type="match status" value="1"/>
</dbReference>
<evidence type="ECO:0000256" key="2">
    <source>
        <dbReference type="SAM" id="MobiDB-lite"/>
    </source>
</evidence>
<dbReference type="PANTHER" id="PTHR12419">
    <property type="entry name" value="OTU DOMAIN CONTAINING PROTEIN"/>
    <property type="match status" value="1"/>
</dbReference>
<dbReference type="Pfam" id="PF02338">
    <property type="entry name" value="OTU"/>
    <property type="match status" value="1"/>
</dbReference>
<dbReference type="InterPro" id="IPR050704">
    <property type="entry name" value="Peptidase_C85-like"/>
</dbReference>
<evidence type="ECO:0000313" key="4">
    <source>
        <dbReference type="EMBL" id="ORX48581.1"/>
    </source>
</evidence>
<name>A0A1X2GAV1_9FUNG</name>
<keyword evidence="1" id="KW-0175">Coiled coil</keyword>
<organism evidence="4 5">
    <name type="scientific">Hesseltinella vesiculosa</name>
    <dbReference type="NCBI Taxonomy" id="101127"/>
    <lineage>
        <taxon>Eukaryota</taxon>
        <taxon>Fungi</taxon>
        <taxon>Fungi incertae sedis</taxon>
        <taxon>Mucoromycota</taxon>
        <taxon>Mucoromycotina</taxon>
        <taxon>Mucoromycetes</taxon>
        <taxon>Mucorales</taxon>
        <taxon>Cunninghamellaceae</taxon>
        <taxon>Hesseltinella</taxon>
    </lineage>
</organism>
<dbReference type="InterPro" id="IPR003323">
    <property type="entry name" value="OTU_dom"/>
</dbReference>
<feature type="coiled-coil region" evidence="1">
    <location>
        <begin position="32"/>
        <end position="59"/>
    </location>
</feature>
<feature type="region of interest" description="Disordered" evidence="2">
    <location>
        <begin position="94"/>
        <end position="114"/>
    </location>
</feature>